<reference evidence="14 15" key="1">
    <citation type="journal article" date="2017" name="PLoS Biol.">
        <title>The sea cucumber genome provides insights into morphological evolution and visceral regeneration.</title>
        <authorList>
            <person name="Zhang X."/>
            <person name="Sun L."/>
            <person name="Yuan J."/>
            <person name="Sun Y."/>
            <person name="Gao Y."/>
            <person name="Zhang L."/>
            <person name="Li S."/>
            <person name="Dai H."/>
            <person name="Hamel J.F."/>
            <person name="Liu C."/>
            <person name="Yu Y."/>
            <person name="Liu S."/>
            <person name="Lin W."/>
            <person name="Guo K."/>
            <person name="Jin S."/>
            <person name="Xu P."/>
            <person name="Storey K.B."/>
            <person name="Huan P."/>
            <person name="Zhang T."/>
            <person name="Zhou Y."/>
            <person name="Zhang J."/>
            <person name="Lin C."/>
            <person name="Li X."/>
            <person name="Xing L."/>
            <person name="Huo D."/>
            <person name="Sun M."/>
            <person name="Wang L."/>
            <person name="Mercier A."/>
            <person name="Li F."/>
            <person name="Yang H."/>
            <person name="Xiang J."/>
        </authorList>
    </citation>
    <scope>NUCLEOTIDE SEQUENCE [LARGE SCALE GENOMIC DNA]</scope>
    <source>
        <strain evidence="14">Shaxun</strain>
        <tissue evidence="14">Muscle</tissue>
    </source>
</reference>
<evidence type="ECO:0000256" key="2">
    <source>
        <dbReference type="ARBA" id="ARBA00007577"/>
    </source>
</evidence>
<organism evidence="14 15">
    <name type="scientific">Stichopus japonicus</name>
    <name type="common">Sea cucumber</name>
    <dbReference type="NCBI Taxonomy" id="307972"/>
    <lineage>
        <taxon>Eukaryota</taxon>
        <taxon>Metazoa</taxon>
        <taxon>Echinodermata</taxon>
        <taxon>Eleutherozoa</taxon>
        <taxon>Echinozoa</taxon>
        <taxon>Holothuroidea</taxon>
        <taxon>Aspidochirotacea</taxon>
        <taxon>Aspidochirotida</taxon>
        <taxon>Stichopodidae</taxon>
        <taxon>Apostichopus</taxon>
    </lineage>
</organism>
<dbReference type="GO" id="GO:0005524">
    <property type="term" value="F:ATP binding"/>
    <property type="evidence" value="ECO:0007669"/>
    <property type="project" value="UniProtKB-KW"/>
</dbReference>
<dbReference type="AlphaFoldDB" id="A0A2G8KND5"/>
<feature type="domain" description="ABC transmembrane type-1" evidence="13">
    <location>
        <begin position="70"/>
        <end position="332"/>
    </location>
</feature>
<dbReference type="STRING" id="307972.A0A2G8KND5"/>
<evidence type="ECO:0000256" key="8">
    <source>
        <dbReference type="ARBA" id="ARBA00022989"/>
    </source>
</evidence>
<feature type="compositionally biased region" description="Basic and acidic residues" evidence="10">
    <location>
        <begin position="1"/>
        <end position="22"/>
    </location>
</feature>
<evidence type="ECO:0000259" key="13">
    <source>
        <dbReference type="PROSITE" id="PS50929"/>
    </source>
</evidence>
<feature type="transmembrane region" description="Helical" evidence="11">
    <location>
        <begin position="64"/>
        <end position="88"/>
    </location>
</feature>
<dbReference type="PANTHER" id="PTHR43394:SF27">
    <property type="entry name" value="ATP-DEPENDENT TRANSLOCASE ABCB1-LIKE"/>
    <property type="match status" value="1"/>
</dbReference>
<dbReference type="SUPFAM" id="SSF52540">
    <property type="entry name" value="P-loop containing nucleoside triphosphate hydrolases"/>
    <property type="match status" value="2"/>
</dbReference>
<dbReference type="Pfam" id="PF00664">
    <property type="entry name" value="ABC_membrane"/>
    <property type="match status" value="2"/>
</dbReference>
<evidence type="ECO:0000256" key="10">
    <source>
        <dbReference type="SAM" id="MobiDB-lite"/>
    </source>
</evidence>
<keyword evidence="9 11" id="KW-0472">Membrane</keyword>
<gene>
    <name evidence="14" type="ORF">BSL78_13678</name>
</gene>
<feature type="compositionally biased region" description="Acidic residues" evidence="10">
    <location>
        <begin position="621"/>
        <end position="632"/>
    </location>
</feature>
<feature type="transmembrane region" description="Helical" evidence="11">
    <location>
        <begin position="647"/>
        <end position="671"/>
    </location>
</feature>
<feature type="transmembrane region" description="Helical" evidence="11">
    <location>
        <begin position="232"/>
        <end position="250"/>
    </location>
</feature>
<dbReference type="InterPro" id="IPR003439">
    <property type="entry name" value="ABC_transporter-like_ATP-bd"/>
</dbReference>
<dbReference type="PROSITE" id="PS50893">
    <property type="entry name" value="ABC_TRANSPORTER_2"/>
    <property type="match status" value="1"/>
</dbReference>
<dbReference type="PROSITE" id="PS00211">
    <property type="entry name" value="ABC_TRANSPORTER_1"/>
    <property type="match status" value="1"/>
</dbReference>
<feature type="domain" description="ABC transporter" evidence="12">
    <location>
        <begin position="323"/>
        <end position="562"/>
    </location>
</feature>
<dbReference type="PROSITE" id="PS50929">
    <property type="entry name" value="ABC_TM1F"/>
    <property type="match status" value="2"/>
</dbReference>
<evidence type="ECO:0000256" key="3">
    <source>
        <dbReference type="ARBA" id="ARBA00022448"/>
    </source>
</evidence>
<keyword evidence="6" id="KW-0547">Nucleotide-binding</keyword>
<dbReference type="GO" id="GO:0015421">
    <property type="term" value="F:ABC-type oligopeptide transporter activity"/>
    <property type="evidence" value="ECO:0007669"/>
    <property type="project" value="TreeGrafter"/>
</dbReference>
<keyword evidence="7" id="KW-0067">ATP-binding</keyword>
<evidence type="ECO:0000256" key="11">
    <source>
        <dbReference type="SAM" id="Phobius"/>
    </source>
</evidence>
<evidence type="ECO:0000256" key="1">
    <source>
        <dbReference type="ARBA" id="ARBA00004141"/>
    </source>
</evidence>
<dbReference type="GO" id="GO:0005743">
    <property type="term" value="C:mitochondrial inner membrane"/>
    <property type="evidence" value="ECO:0007669"/>
    <property type="project" value="TreeGrafter"/>
</dbReference>
<dbReference type="GO" id="GO:0090374">
    <property type="term" value="P:oligopeptide export from mitochondrion"/>
    <property type="evidence" value="ECO:0007669"/>
    <property type="project" value="TreeGrafter"/>
</dbReference>
<dbReference type="InterPro" id="IPR039421">
    <property type="entry name" value="Type_1_exporter"/>
</dbReference>
<dbReference type="FunFam" id="3.40.50.300:FF:000205">
    <property type="entry name" value="ABC transporter B family member 4"/>
    <property type="match status" value="1"/>
</dbReference>
<dbReference type="EMBL" id="MRZV01000465">
    <property type="protein sequence ID" value="PIK49448.1"/>
    <property type="molecule type" value="Genomic_DNA"/>
</dbReference>
<keyword evidence="3" id="KW-0813">Transport</keyword>
<feature type="transmembrane region" description="Helical" evidence="11">
    <location>
        <begin position="208"/>
        <end position="226"/>
    </location>
</feature>
<dbReference type="CDD" id="cd18577">
    <property type="entry name" value="ABC_6TM_Pgp_ABCB1_D1_like"/>
    <property type="match status" value="1"/>
</dbReference>
<sequence length="1084" mass="120066">MVDDTELKPTKEEVGRFSEEKQMMNGTKADAEPTVEIEDGKEDKEPPKRVSLLVLYRYSTWLDILFMISGSIAAVAHGAGWPVLNIFFGDMVDEFVEYDKYLPEPGEPFPTDIPPDVIQDAKEEFNEQTRKYSIIFAYVGTAIFVVSYIQIALWSLTCERQTHRIRKEFFHAVLHQEIGWFDKHQSGELTSRLADDMERLREGMGDKVAICLQFISQFFAGFAIGFVKSWELTLVIMSMTPLLAICGAFMSKMIASFATKEQESYAKAGSIAEEVLSCVRTVFSFGGEQKEIKRYEGELQDAKDVGIKKGITTATGIGVTMLIIFSSYALAFCSSTQQDQMCRSEWVSLSVETGQTVALVGSSGCGKSTIINLIQRFYDIESGELLVDGIGVQDLNVRWLRSHIGVVSQEPVLFGCSIYENIEYGHPGVTKEEIYKAAKEANAHDFISKLPKGYNTLVGERGAQLSGGQKQRVAIARALVRNPVILLLDEATSALDSESEAVVQDALDRAQEGRTTIVIAHRLSTIRNADVIFAFQDGKVMESGNHHELMKQNGVYKQLVTLQSLTPMRTDDDDAVEKVPEESMDTVGSLKAVASPSKQMKRQLSSQRSRMSSMSSKVSGDGEEEEEEEEIEEASYKEILKLNGPEWPYIAFGAFWSGVLGITMPVFALIFSEVISTFSAEPEQMQEEARLWSCMFVALGVLTGLSNFFSISSFTYSGEYLTLRLRKKAFWTMLRQDVSFFDEPRHNTGALATRLSTDASNVKGATGIRIGSSIQSVVTLLAAVVIAFIFGWKLAFLVFAAVPLLVMSGAVQMKLLHGNKKRDSELLEDAGKIAAEGMENVRTSTSLGLEPRLYEDYCIKLLLPFLVVFGVAFAGVSLGQSSAFLPDFAKAKHSASLLINSLILNHRLTTTPLRESDLVPDTTLLPGYLIYLILLDYRVLILPDTIDYRVPNTIDTTRYLILLYYQASITGDITYSGIQFEYPTRPDVRVLQGLNLKVKPGQTVALVGESGCGKSTLVSLLERFYDVAGGSITLDGNNIKEVNIGWLRANMSVVSQEPILFACSIRDNINYGVPQALNQSEVEL</sequence>
<dbReference type="Gene3D" id="1.20.1560.10">
    <property type="entry name" value="ABC transporter type 1, transmembrane domain"/>
    <property type="match status" value="2"/>
</dbReference>
<evidence type="ECO:0000256" key="4">
    <source>
        <dbReference type="ARBA" id="ARBA00022692"/>
    </source>
</evidence>
<comment type="caution">
    <text evidence="14">The sequence shown here is derived from an EMBL/GenBank/DDBJ whole genome shotgun (WGS) entry which is preliminary data.</text>
</comment>
<dbReference type="SMART" id="SM00382">
    <property type="entry name" value="AAA"/>
    <property type="match status" value="2"/>
</dbReference>
<evidence type="ECO:0000256" key="7">
    <source>
        <dbReference type="ARBA" id="ARBA00022840"/>
    </source>
</evidence>
<dbReference type="SUPFAM" id="SSF90123">
    <property type="entry name" value="ABC transporter transmembrane region"/>
    <property type="match status" value="2"/>
</dbReference>
<accession>A0A2G8KND5</accession>
<feature type="transmembrane region" description="Helical" evidence="11">
    <location>
        <begin position="691"/>
        <end position="716"/>
    </location>
</feature>
<dbReference type="InterPro" id="IPR017871">
    <property type="entry name" value="ABC_transporter-like_CS"/>
</dbReference>
<comment type="subcellular location">
    <subcellularLocation>
        <location evidence="1">Membrane</location>
        <topology evidence="1">Multi-pass membrane protein</topology>
    </subcellularLocation>
</comment>
<dbReference type="PANTHER" id="PTHR43394">
    <property type="entry name" value="ATP-DEPENDENT PERMEASE MDL1, MITOCHONDRIAL"/>
    <property type="match status" value="1"/>
</dbReference>
<evidence type="ECO:0000256" key="6">
    <source>
        <dbReference type="ARBA" id="ARBA00022741"/>
    </source>
</evidence>
<dbReference type="FunFam" id="1.20.1560.10:FF:000018">
    <property type="entry name" value="ATP-binding cassette subfamily B member 11"/>
    <property type="match status" value="1"/>
</dbReference>
<feature type="domain" description="ABC transmembrane type-1" evidence="13">
    <location>
        <begin position="651"/>
        <end position="857"/>
    </location>
</feature>
<dbReference type="GO" id="GO:0016887">
    <property type="term" value="F:ATP hydrolysis activity"/>
    <property type="evidence" value="ECO:0007669"/>
    <property type="project" value="InterPro"/>
</dbReference>
<keyword evidence="5" id="KW-0677">Repeat</keyword>
<evidence type="ECO:0000256" key="5">
    <source>
        <dbReference type="ARBA" id="ARBA00022737"/>
    </source>
</evidence>
<feature type="transmembrane region" description="Helical" evidence="11">
    <location>
        <begin position="311"/>
        <end position="332"/>
    </location>
</feature>
<dbReference type="OrthoDB" id="6500128at2759"/>
<dbReference type="Proteomes" id="UP000230750">
    <property type="component" value="Unassembled WGS sequence"/>
</dbReference>
<evidence type="ECO:0000259" key="12">
    <source>
        <dbReference type="PROSITE" id="PS50893"/>
    </source>
</evidence>
<dbReference type="InterPro" id="IPR027417">
    <property type="entry name" value="P-loop_NTPase"/>
</dbReference>
<feature type="region of interest" description="Disordered" evidence="10">
    <location>
        <begin position="570"/>
        <end position="632"/>
    </location>
</feature>
<comment type="similarity">
    <text evidence="2">Belongs to the ABC transporter superfamily. ABCB family. Multidrug resistance exporter (TC 3.A.1.201) subfamily.</text>
</comment>
<keyword evidence="4 11" id="KW-0812">Transmembrane</keyword>
<feature type="transmembrane region" description="Helical" evidence="11">
    <location>
        <begin position="780"/>
        <end position="806"/>
    </location>
</feature>
<evidence type="ECO:0000256" key="9">
    <source>
        <dbReference type="ARBA" id="ARBA00023136"/>
    </source>
</evidence>
<dbReference type="InterPro" id="IPR036640">
    <property type="entry name" value="ABC1_TM_sf"/>
</dbReference>
<name>A0A2G8KND5_STIJA</name>
<dbReference type="CDD" id="cd18578">
    <property type="entry name" value="ABC_6TM_Pgp_ABCB1_D2_like"/>
    <property type="match status" value="1"/>
</dbReference>
<protein>
    <submittedName>
        <fullName evidence="14">Putative multidrug resistance protein 3 isoform X5</fullName>
    </submittedName>
</protein>
<feature type="region of interest" description="Disordered" evidence="10">
    <location>
        <begin position="1"/>
        <end position="43"/>
    </location>
</feature>
<dbReference type="Gene3D" id="3.40.50.300">
    <property type="entry name" value="P-loop containing nucleotide triphosphate hydrolases"/>
    <property type="match status" value="2"/>
</dbReference>
<proteinExistence type="inferred from homology"/>
<keyword evidence="15" id="KW-1185">Reference proteome</keyword>
<dbReference type="InterPro" id="IPR003593">
    <property type="entry name" value="AAA+_ATPase"/>
</dbReference>
<dbReference type="CDD" id="cd03249">
    <property type="entry name" value="ABC_MTABC3_MDL1_MDL2"/>
    <property type="match status" value="1"/>
</dbReference>
<dbReference type="Pfam" id="PF00005">
    <property type="entry name" value="ABC_tran"/>
    <property type="match status" value="2"/>
</dbReference>
<evidence type="ECO:0000313" key="15">
    <source>
        <dbReference type="Proteomes" id="UP000230750"/>
    </source>
</evidence>
<feature type="transmembrane region" description="Helical" evidence="11">
    <location>
        <begin position="861"/>
        <end position="879"/>
    </location>
</feature>
<dbReference type="InterPro" id="IPR011527">
    <property type="entry name" value="ABC1_TM_dom"/>
</dbReference>
<feature type="compositionally biased region" description="Low complexity" evidence="10">
    <location>
        <begin position="602"/>
        <end position="619"/>
    </location>
</feature>
<feature type="transmembrane region" description="Helical" evidence="11">
    <location>
        <begin position="135"/>
        <end position="157"/>
    </location>
</feature>
<keyword evidence="8 11" id="KW-1133">Transmembrane helix</keyword>
<evidence type="ECO:0000313" key="14">
    <source>
        <dbReference type="EMBL" id="PIK49448.1"/>
    </source>
</evidence>